<name>A0A6D2I2G8_9BRAS</name>
<accession>A0A6D2I2G8</accession>
<feature type="domain" description="Prolamin-like" evidence="4">
    <location>
        <begin position="227"/>
        <end position="288"/>
    </location>
</feature>
<evidence type="ECO:0000256" key="1">
    <source>
        <dbReference type="ARBA" id="ARBA00022729"/>
    </source>
</evidence>
<gene>
    <name evidence="5" type="ORF">MERR_LOCUS6654</name>
</gene>
<feature type="signal peptide" evidence="3">
    <location>
        <begin position="1"/>
        <end position="23"/>
    </location>
</feature>
<dbReference type="PRINTS" id="PR01217">
    <property type="entry name" value="PRICHEXTENSN"/>
</dbReference>
<feature type="compositionally biased region" description="Pro residues" evidence="2">
    <location>
        <begin position="83"/>
        <end position="190"/>
    </location>
</feature>
<dbReference type="OrthoDB" id="1113562at2759"/>
<sequence length="292" mass="31747">MKSSIVLVAAFLCLIAFPTTTVGKNMRLWPRLVEGWPHPSETARNKLFMNTEFSYGDSKVWKCTYSNGSAPAISISPSTPSTPSTPSPSTPTPSHPTPKTSPPPPPTPSPPPPTPKTSPPPPTPSPPPPAPKTSPPQPTPSPPPPTPKTSPPPPTPSLPPPTPKKSPSPPPATPSLPPPTPKKSPSPSPPSDDDSSSPAQPSNPPPEHHHGHHHHQQQNPWEHYNSCWRNMGPTTKCHGEMQMSFFTKLFQVSDYCCNLVVNMKNDCDDYMWPFFADPYFVPLVRYTCHVSY</sequence>
<dbReference type="Proteomes" id="UP000467841">
    <property type="component" value="Unassembled WGS sequence"/>
</dbReference>
<protein>
    <recommendedName>
        <fullName evidence="4">Prolamin-like domain-containing protein</fullName>
    </recommendedName>
</protein>
<dbReference type="PANTHER" id="PTHR34785:SF3">
    <property type="entry name" value="ECA1 GAMETOGENESIS RELATED FAMILY PROTEIN-RELATED"/>
    <property type="match status" value="1"/>
</dbReference>
<evidence type="ECO:0000313" key="5">
    <source>
        <dbReference type="EMBL" id="CAA7019419.1"/>
    </source>
</evidence>
<evidence type="ECO:0000259" key="4">
    <source>
        <dbReference type="Pfam" id="PF05617"/>
    </source>
</evidence>
<evidence type="ECO:0000256" key="2">
    <source>
        <dbReference type="SAM" id="MobiDB-lite"/>
    </source>
</evidence>
<keyword evidence="1 3" id="KW-0732">Signal</keyword>
<feature type="region of interest" description="Disordered" evidence="2">
    <location>
        <begin position="74"/>
        <end position="218"/>
    </location>
</feature>
<dbReference type="Pfam" id="PF05617">
    <property type="entry name" value="Prolamin_like"/>
    <property type="match status" value="1"/>
</dbReference>
<evidence type="ECO:0000256" key="3">
    <source>
        <dbReference type="SAM" id="SignalP"/>
    </source>
</evidence>
<dbReference type="InterPro" id="IPR008502">
    <property type="entry name" value="Prolamin-like"/>
</dbReference>
<reference evidence="5" key="1">
    <citation type="submission" date="2020-01" db="EMBL/GenBank/DDBJ databases">
        <authorList>
            <person name="Mishra B."/>
        </authorList>
    </citation>
    <scope>NUCLEOTIDE SEQUENCE [LARGE SCALE GENOMIC DNA]</scope>
</reference>
<proteinExistence type="predicted"/>
<dbReference type="AlphaFoldDB" id="A0A6D2I2G8"/>
<evidence type="ECO:0000313" key="6">
    <source>
        <dbReference type="Proteomes" id="UP000467841"/>
    </source>
</evidence>
<keyword evidence="6" id="KW-1185">Reference proteome</keyword>
<feature type="chain" id="PRO_5025617289" description="Prolamin-like domain-containing protein" evidence="3">
    <location>
        <begin position="24"/>
        <end position="292"/>
    </location>
</feature>
<dbReference type="EMBL" id="CACVBM020000444">
    <property type="protein sequence ID" value="CAA7019419.1"/>
    <property type="molecule type" value="Genomic_DNA"/>
</dbReference>
<comment type="caution">
    <text evidence="5">The sequence shown here is derived from an EMBL/GenBank/DDBJ whole genome shotgun (WGS) entry which is preliminary data.</text>
</comment>
<dbReference type="PANTHER" id="PTHR34785">
    <property type="entry name" value="ECA1 GAMETOGENESIS RELATED FAMILY PROTEIN-RELATED"/>
    <property type="match status" value="1"/>
</dbReference>
<organism evidence="5 6">
    <name type="scientific">Microthlaspi erraticum</name>
    <dbReference type="NCBI Taxonomy" id="1685480"/>
    <lineage>
        <taxon>Eukaryota</taxon>
        <taxon>Viridiplantae</taxon>
        <taxon>Streptophyta</taxon>
        <taxon>Embryophyta</taxon>
        <taxon>Tracheophyta</taxon>
        <taxon>Spermatophyta</taxon>
        <taxon>Magnoliopsida</taxon>
        <taxon>eudicotyledons</taxon>
        <taxon>Gunneridae</taxon>
        <taxon>Pentapetalae</taxon>
        <taxon>rosids</taxon>
        <taxon>malvids</taxon>
        <taxon>Brassicales</taxon>
        <taxon>Brassicaceae</taxon>
        <taxon>Coluteocarpeae</taxon>
        <taxon>Microthlaspi</taxon>
    </lineage>
</organism>